<keyword evidence="3" id="KW-1185">Reference proteome</keyword>
<dbReference type="AlphaFoldDB" id="H0EVL9"/>
<dbReference type="InterPro" id="IPR020844">
    <property type="entry name" value="Circadian_clock_KaiA_N"/>
</dbReference>
<organism evidence="2 3">
    <name type="scientific">Glarea lozoyensis (strain ATCC 74030 / MF5533)</name>
    <dbReference type="NCBI Taxonomy" id="1104152"/>
    <lineage>
        <taxon>Eukaryota</taxon>
        <taxon>Fungi</taxon>
        <taxon>Dikarya</taxon>
        <taxon>Ascomycota</taxon>
        <taxon>Pezizomycotina</taxon>
        <taxon>Leotiomycetes</taxon>
        <taxon>Helotiales</taxon>
        <taxon>Helotiaceae</taxon>
        <taxon>Glarea</taxon>
    </lineage>
</organism>
<comment type="caution">
    <text evidence="2">The sequence shown here is derived from an EMBL/GenBank/DDBJ whole genome shotgun (WGS) entry which is preliminary data.</text>
</comment>
<protein>
    <recommendedName>
        <fullName evidence="1">KaiA N-terminal domain-containing protein</fullName>
    </recommendedName>
</protein>
<feature type="domain" description="KaiA N-terminal" evidence="1">
    <location>
        <begin position="1"/>
        <end position="34"/>
    </location>
</feature>
<dbReference type="InterPro" id="IPR046347">
    <property type="entry name" value="bZIP_sf"/>
</dbReference>
<dbReference type="EMBL" id="AGUE01000195">
    <property type="protein sequence ID" value="EHK97403.1"/>
    <property type="molecule type" value="Genomic_DNA"/>
</dbReference>
<dbReference type="GO" id="GO:0007623">
    <property type="term" value="P:circadian rhythm"/>
    <property type="evidence" value="ECO:0007669"/>
    <property type="project" value="InterPro"/>
</dbReference>
<dbReference type="HOGENOM" id="CLU_2277800_0_0_1"/>
<name>H0EVL9_GLAL7</name>
<evidence type="ECO:0000313" key="3">
    <source>
        <dbReference type="Proteomes" id="UP000005446"/>
    </source>
</evidence>
<accession>H0EVL9</accession>
<dbReference type="OrthoDB" id="5973539at2759"/>
<gene>
    <name evidence="2" type="ORF">M7I_6818</name>
</gene>
<dbReference type="InParanoid" id="H0EVL9"/>
<dbReference type="GO" id="GO:0003700">
    <property type="term" value="F:DNA-binding transcription factor activity"/>
    <property type="evidence" value="ECO:0007669"/>
    <property type="project" value="InterPro"/>
</dbReference>
<reference evidence="2 3" key="1">
    <citation type="journal article" date="2012" name="Eukaryot. Cell">
        <title>Genome sequence of the fungus Glarea lozoyensis: the first genome sequence of a species from the Helotiaceae family.</title>
        <authorList>
            <person name="Youssar L."/>
            <person name="Gruening B.A."/>
            <person name="Erxleben A."/>
            <person name="Guenther S."/>
            <person name="Huettel W."/>
        </authorList>
    </citation>
    <scope>NUCLEOTIDE SEQUENCE [LARGE SCALE GENOMIC DNA]</scope>
    <source>
        <strain evidence="3">ATCC 74030 / MF5533</strain>
    </source>
</reference>
<evidence type="ECO:0000313" key="2">
    <source>
        <dbReference type="EMBL" id="EHK97403.1"/>
    </source>
</evidence>
<dbReference type="PROSITE" id="PS51430">
    <property type="entry name" value="KAIA_N"/>
    <property type="match status" value="1"/>
</dbReference>
<dbReference type="SUPFAM" id="SSF57959">
    <property type="entry name" value="Leucine zipper domain"/>
    <property type="match status" value="1"/>
</dbReference>
<dbReference type="Proteomes" id="UP000005446">
    <property type="component" value="Unassembled WGS sequence"/>
</dbReference>
<proteinExistence type="predicted"/>
<sequence>MSSQEVPIPNGPERQRILNVLAQRRYRQRKRERLQSLEKRLDARLGSANTVYPSGRKVQLNHPIQTPLSVPSNPAATIDALQHSTKRPVNVKFHIPSRTSRS</sequence>
<evidence type="ECO:0000259" key="1">
    <source>
        <dbReference type="PROSITE" id="PS51430"/>
    </source>
</evidence>